<evidence type="ECO:0000313" key="2">
    <source>
        <dbReference type="Proteomes" id="UP001177943"/>
    </source>
</evidence>
<proteinExistence type="predicted"/>
<reference evidence="1" key="1">
    <citation type="submission" date="2023-05" db="EMBL/GenBank/DDBJ databases">
        <title>Comparative genomics of Bacillaceae isolates and their secondary metabolite potential.</title>
        <authorList>
            <person name="Song L."/>
            <person name="Nielsen L.J."/>
            <person name="Mohite O."/>
            <person name="Xu X."/>
            <person name="Weber T."/>
            <person name="Kovacs A.T."/>
        </authorList>
    </citation>
    <scope>NUCLEOTIDE SEQUENCE</scope>
    <source>
        <strain evidence="1">B2_4</strain>
    </source>
</reference>
<gene>
    <name evidence="1" type="ORF">QNH46_09000</name>
</gene>
<organism evidence="1 2">
    <name type="scientific">Paenibacillus woosongensis</name>
    <dbReference type="NCBI Taxonomy" id="307580"/>
    <lineage>
        <taxon>Bacteria</taxon>
        <taxon>Bacillati</taxon>
        <taxon>Bacillota</taxon>
        <taxon>Bacilli</taxon>
        <taxon>Bacillales</taxon>
        <taxon>Paenibacillaceae</taxon>
        <taxon>Paenibacillus</taxon>
    </lineage>
</organism>
<dbReference type="AlphaFoldDB" id="A0AA95IB67"/>
<accession>A0AA95IB67</accession>
<dbReference type="EMBL" id="CP126084">
    <property type="protein sequence ID" value="WHX50764.1"/>
    <property type="molecule type" value="Genomic_DNA"/>
</dbReference>
<evidence type="ECO:0000313" key="1">
    <source>
        <dbReference type="EMBL" id="WHX50764.1"/>
    </source>
</evidence>
<name>A0AA95IB67_9BACL</name>
<protein>
    <submittedName>
        <fullName evidence="1">Uncharacterized protein</fullName>
    </submittedName>
</protein>
<dbReference type="Proteomes" id="UP001177943">
    <property type="component" value="Chromosome"/>
</dbReference>
<dbReference type="KEGG" id="pwn:QNH46_09000"/>
<sequence>MSSSETKQVVYQANPSAVQTMKSMKDHLHKICKQHANRPVRVQTVEGITYEGVLSHTDGGLLFLAIPGQQTGKDPDPPPYGPYNYGQGQYGGYSQQGYPEQYWNYGQQPGYPGPPVPTPYGSPGYPPPTPYGSGEYGYTPYSRGLFGASYFNNVILPLVLYELLVISLL</sequence>